<dbReference type="PANTHER" id="PTHR21503">
    <property type="entry name" value="F-BOX-CONTAINING HYPOTHETICAL PROTEIN C.ELEGANS"/>
    <property type="match status" value="1"/>
</dbReference>
<sequence>MTCPFPLFRLLFWIISVFFQTIKSFLIPNISLPPPHFPPKNTSPVIPDVPVLSPHFPLLLVPYVPLRRIIDFMDPDALVSLSFCSQKTHSVIKTQRKAPFIGRLCVSEFDSNFSFCTFGNNNCVLSVRDCSFFSSSERSNYVKMNGQDVPVHVHPLDGYLVSRWYNTTDGLKEITDYVTDLFNIDVSKVCVSKDAINMIEWVNSRQKTPLKSVTVCGVTSSEEELIYILRDCKTSSQIEICSYAPPHFCFSENLRRIDFLEIWHGQWVTIDNLLTMDGIDIILGYSYLSNSDLNVFLRHWLSGGCPRLKLFSAKIGFVNIFQVLAGLLHNAVLVEDSRYYTSPSGYSRTLSDGYDIQRADGVTATVCKQGNENVVIAVWPETTQNYN</sequence>
<proteinExistence type="predicted"/>
<dbReference type="InterPro" id="IPR012885">
    <property type="entry name" value="F-box_Sdz-33"/>
</dbReference>
<accession>E3NM77</accession>
<dbReference type="AlphaFoldDB" id="E3NM77"/>
<dbReference type="PROSITE" id="PS50181">
    <property type="entry name" value="FBOX"/>
    <property type="match status" value="1"/>
</dbReference>
<dbReference type="FunCoup" id="E3NM77">
    <property type="interactions" value="514"/>
</dbReference>
<dbReference type="Proteomes" id="UP000008281">
    <property type="component" value="Unassembled WGS sequence"/>
</dbReference>
<dbReference type="InParanoid" id="E3NM77"/>
<dbReference type="EMBL" id="DS268992">
    <property type="protein sequence ID" value="EFP06930.1"/>
    <property type="molecule type" value="Genomic_DNA"/>
</dbReference>
<dbReference type="PANTHER" id="PTHR21503:SF8">
    <property type="entry name" value="F-BOX ASSOCIATED DOMAIN-CONTAINING PROTEIN-RELATED"/>
    <property type="match status" value="1"/>
</dbReference>
<feature type="domain" description="F-box" evidence="1">
    <location>
        <begin position="55"/>
        <end position="104"/>
    </location>
</feature>
<reference evidence="2" key="1">
    <citation type="submission" date="2007-07" db="EMBL/GenBank/DDBJ databases">
        <title>PCAP assembly of the Caenorhabditis remanei genome.</title>
        <authorList>
            <consortium name="The Caenorhabditis remanei Sequencing Consortium"/>
            <person name="Wilson R.K."/>
        </authorList>
    </citation>
    <scope>NUCLEOTIDE SEQUENCE [LARGE SCALE GENOMIC DNA]</scope>
    <source>
        <strain evidence="2">PB4641</strain>
    </source>
</reference>
<gene>
    <name evidence="2" type="ORF">CRE_16499</name>
</gene>
<organism evidence="3">
    <name type="scientific">Caenorhabditis remanei</name>
    <name type="common">Caenorhabditis vulgaris</name>
    <dbReference type="NCBI Taxonomy" id="31234"/>
    <lineage>
        <taxon>Eukaryota</taxon>
        <taxon>Metazoa</taxon>
        <taxon>Ecdysozoa</taxon>
        <taxon>Nematoda</taxon>
        <taxon>Chromadorea</taxon>
        <taxon>Rhabditida</taxon>
        <taxon>Rhabditina</taxon>
        <taxon>Rhabditomorpha</taxon>
        <taxon>Rhabditoidea</taxon>
        <taxon>Rhabditidae</taxon>
        <taxon>Peloderinae</taxon>
        <taxon>Caenorhabditis</taxon>
    </lineage>
</organism>
<dbReference type="HOGENOM" id="CLU_028840_0_0_1"/>
<dbReference type="InterPro" id="IPR001810">
    <property type="entry name" value="F-box_dom"/>
</dbReference>
<protein>
    <recommendedName>
        <fullName evidence="1">F-box domain-containing protein</fullName>
    </recommendedName>
</protein>
<evidence type="ECO:0000313" key="3">
    <source>
        <dbReference type="Proteomes" id="UP000008281"/>
    </source>
</evidence>
<dbReference type="Pfam" id="PF00646">
    <property type="entry name" value="F-box"/>
    <property type="match status" value="1"/>
</dbReference>
<dbReference type="eggNOG" id="ENOG502TJY0">
    <property type="taxonomic scope" value="Eukaryota"/>
</dbReference>
<keyword evidence="3" id="KW-1185">Reference proteome</keyword>
<name>E3NM77_CAERE</name>
<evidence type="ECO:0000313" key="2">
    <source>
        <dbReference type="EMBL" id="EFP06930.1"/>
    </source>
</evidence>
<dbReference type="Pfam" id="PF07735">
    <property type="entry name" value="FBA_2"/>
    <property type="match status" value="1"/>
</dbReference>
<evidence type="ECO:0000259" key="1">
    <source>
        <dbReference type="PROSITE" id="PS50181"/>
    </source>
</evidence>